<dbReference type="EMBL" id="BOQL01000026">
    <property type="protein sequence ID" value="GIM69233.1"/>
    <property type="molecule type" value="Genomic_DNA"/>
</dbReference>
<reference evidence="2" key="1">
    <citation type="submission" date="2021-03" db="EMBL/GenBank/DDBJ databases">
        <title>Whole genome shotgun sequence of Actinoplanes auranticolor NBRC 12245.</title>
        <authorList>
            <person name="Komaki H."/>
            <person name="Tamura T."/>
        </authorList>
    </citation>
    <scope>NUCLEOTIDE SEQUENCE</scope>
    <source>
        <strain evidence="2">NBRC 12245</strain>
    </source>
</reference>
<organism evidence="2 3">
    <name type="scientific">Actinoplanes auranticolor</name>
    <dbReference type="NCBI Taxonomy" id="47988"/>
    <lineage>
        <taxon>Bacteria</taxon>
        <taxon>Bacillati</taxon>
        <taxon>Actinomycetota</taxon>
        <taxon>Actinomycetes</taxon>
        <taxon>Micromonosporales</taxon>
        <taxon>Micromonosporaceae</taxon>
        <taxon>Actinoplanes</taxon>
    </lineage>
</organism>
<sequence>MVRVAYAAAVRIGRRRLGAALAGVLAVVILALGAMTLVRWRAAGVPRTITPPAGAVPQPPAAERVVIDRAHIMALGLRSDRGDATVHTYSLPARSPWLQARKIVATQLDHWEQLGDCADDPAAPIVECAWREPTRWWPREVRLTMMRLPQTQPDHTYLIIASGRGD</sequence>
<gene>
    <name evidence="2" type="ORF">Aau02nite_35280</name>
</gene>
<evidence type="ECO:0000313" key="2">
    <source>
        <dbReference type="EMBL" id="GIM69233.1"/>
    </source>
</evidence>
<keyword evidence="1" id="KW-0472">Membrane</keyword>
<keyword evidence="1" id="KW-0812">Transmembrane</keyword>
<name>A0A919SCC8_9ACTN</name>
<dbReference type="Proteomes" id="UP000681340">
    <property type="component" value="Unassembled WGS sequence"/>
</dbReference>
<dbReference type="AlphaFoldDB" id="A0A919SCC8"/>
<protein>
    <submittedName>
        <fullName evidence="2">Uncharacterized protein</fullName>
    </submittedName>
</protein>
<accession>A0A919SCC8</accession>
<evidence type="ECO:0000313" key="3">
    <source>
        <dbReference type="Proteomes" id="UP000681340"/>
    </source>
</evidence>
<comment type="caution">
    <text evidence="2">The sequence shown here is derived from an EMBL/GenBank/DDBJ whole genome shotgun (WGS) entry which is preliminary data.</text>
</comment>
<evidence type="ECO:0000256" key="1">
    <source>
        <dbReference type="SAM" id="Phobius"/>
    </source>
</evidence>
<keyword evidence="1" id="KW-1133">Transmembrane helix</keyword>
<keyword evidence="3" id="KW-1185">Reference proteome</keyword>
<proteinExistence type="predicted"/>
<feature type="transmembrane region" description="Helical" evidence="1">
    <location>
        <begin position="20"/>
        <end position="40"/>
    </location>
</feature>